<dbReference type="InterPro" id="IPR007420">
    <property type="entry name" value="DUF465"/>
</dbReference>
<protein>
    <submittedName>
        <fullName evidence="2">DUF465 domain-containing protein</fullName>
    </submittedName>
</protein>
<keyword evidence="3" id="KW-1185">Reference proteome</keyword>
<dbReference type="Gene3D" id="6.10.280.50">
    <property type="match status" value="1"/>
</dbReference>
<feature type="region of interest" description="Disordered" evidence="1">
    <location>
        <begin position="1"/>
        <end position="30"/>
    </location>
</feature>
<dbReference type="Proteomes" id="UP000753724">
    <property type="component" value="Unassembled WGS sequence"/>
</dbReference>
<evidence type="ECO:0000256" key="1">
    <source>
        <dbReference type="SAM" id="MobiDB-lite"/>
    </source>
</evidence>
<organism evidence="2 3">
    <name type="scientific">Novosphingobium ovatum</name>
    <dbReference type="NCBI Taxonomy" id="1908523"/>
    <lineage>
        <taxon>Bacteria</taxon>
        <taxon>Pseudomonadati</taxon>
        <taxon>Pseudomonadota</taxon>
        <taxon>Alphaproteobacteria</taxon>
        <taxon>Sphingomonadales</taxon>
        <taxon>Sphingomonadaceae</taxon>
        <taxon>Novosphingobium</taxon>
    </lineage>
</organism>
<reference evidence="3" key="1">
    <citation type="submission" date="2020-01" db="EMBL/GenBank/DDBJ databases">
        <title>Sphingomonas sp. strain CSW-10.</title>
        <authorList>
            <person name="Chen W.-M."/>
        </authorList>
    </citation>
    <scope>NUCLEOTIDE SEQUENCE [LARGE SCALE GENOMIC DNA]</scope>
    <source>
        <strain evidence="3">FSY-8</strain>
    </source>
</reference>
<proteinExistence type="predicted"/>
<name>A0ABW9XH63_9SPHN</name>
<dbReference type="InterPro" id="IPR038444">
    <property type="entry name" value="DUF465_sf"/>
</dbReference>
<evidence type="ECO:0000313" key="2">
    <source>
        <dbReference type="EMBL" id="NBC37826.1"/>
    </source>
</evidence>
<evidence type="ECO:0000313" key="3">
    <source>
        <dbReference type="Proteomes" id="UP000753724"/>
    </source>
</evidence>
<dbReference type="EMBL" id="JAAAPO010000006">
    <property type="protein sequence ID" value="NBC37826.1"/>
    <property type="molecule type" value="Genomic_DNA"/>
</dbReference>
<dbReference type="RefSeq" id="WP_161720260.1">
    <property type="nucleotide sequence ID" value="NZ_JAAAPO010000006.1"/>
</dbReference>
<comment type="caution">
    <text evidence="2">The sequence shown here is derived from an EMBL/GenBank/DDBJ whole genome shotgun (WGS) entry which is preliminary data.</text>
</comment>
<accession>A0ABW9XH63</accession>
<dbReference type="Pfam" id="PF04325">
    <property type="entry name" value="DUF465"/>
    <property type="match status" value="1"/>
</dbReference>
<gene>
    <name evidence="2" type="ORF">GTZ99_14825</name>
</gene>
<sequence length="51" mass="5838">MESSHASALLTKHAGLEKRIQQEMTRRPPDLSMIKALKKQKLRIKDELSHG</sequence>
<feature type="compositionally biased region" description="Basic and acidic residues" evidence="1">
    <location>
        <begin position="14"/>
        <end position="29"/>
    </location>
</feature>